<evidence type="ECO:0000259" key="16">
    <source>
        <dbReference type="Pfam" id="PF01923"/>
    </source>
</evidence>
<sequence length="193" mass="20896">MVVLNKIYTKTGDAGTTALGSGERVPKTSPRIAAYGTVDETNANVGVARVHLAGADPDVDAMLLRVQNDLFDLGADLCVPDRGEKLPYEPLRVADAQVKRLEDEIDMMNASLTPLRSFILPGGTPAAAALHVARTVSRRAERMIVELAAIPGEPVSTPVLKYINRLSDFLFVASRYVNDRGKSDILWVPGKNR</sequence>
<dbReference type="Proteomes" id="UP000005952">
    <property type="component" value="Chromosome"/>
</dbReference>
<evidence type="ECO:0000256" key="9">
    <source>
        <dbReference type="ARBA" id="ARBA00022840"/>
    </source>
</evidence>
<dbReference type="eggNOG" id="COG2096">
    <property type="taxonomic scope" value="Bacteria"/>
</dbReference>
<dbReference type="OrthoDB" id="9778896at2"/>
<evidence type="ECO:0000256" key="14">
    <source>
        <dbReference type="ARBA" id="ARBA00048692"/>
    </source>
</evidence>
<evidence type="ECO:0000256" key="1">
    <source>
        <dbReference type="ARBA" id="ARBA00004496"/>
    </source>
</evidence>
<evidence type="ECO:0000256" key="12">
    <source>
        <dbReference type="ARBA" id="ARBA00033354"/>
    </source>
</evidence>
<accession>N0BHC8</accession>
<dbReference type="EC" id="2.5.1.17" evidence="4 15"/>
<evidence type="ECO:0000313" key="18">
    <source>
        <dbReference type="Proteomes" id="UP000005952"/>
    </source>
</evidence>
<dbReference type="EMBL" id="CP005587">
    <property type="protein sequence ID" value="AGK59856.1"/>
    <property type="molecule type" value="Genomic_DNA"/>
</dbReference>
<evidence type="ECO:0000256" key="6">
    <source>
        <dbReference type="ARBA" id="ARBA00022490"/>
    </source>
</evidence>
<evidence type="ECO:0000256" key="5">
    <source>
        <dbReference type="ARBA" id="ARBA00020963"/>
    </source>
</evidence>
<dbReference type="Gene3D" id="1.20.1200.10">
    <property type="entry name" value="Cobalamin adenosyltransferase-like"/>
    <property type="match status" value="1"/>
</dbReference>
<dbReference type="FunFam" id="1.20.1200.10:FF:000003">
    <property type="entry name" value="ATP:cob(I)alamin adenosyltransferase"/>
    <property type="match status" value="1"/>
</dbReference>
<evidence type="ECO:0000256" key="10">
    <source>
        <dbReference type="ARBA" id="ARBA00031529"/>
    </source>
</evidence>
<dbReference type="RefSeq" id="WP_015599870.1">
    <property type="nucleotide sequence ID" value="NC_021172.1"/>
</dbReference>
<comment type="catalytic activity">
    <reaction evidence="13 15">
        <text>2 cob(II)yrinate a,c diamide + reduced [electron-transfer flavoprotein] + 2 ATP = 2 adenosylcob(III)yrinate a,c-diamide + 2 triphosphate + oxidized [electron-transfer flavoprotein] + 3 H(+)</text>
        <dbReference type="Rhea" id="RHEA:11528"/>
        <dbReference type="Rhea" id="RHEA-COMP:10685"/>
        <dbReference type="Rhea" id="RHEA-COMP:10686"/>
        <dbReference type="ChEBI" id="CHEBI:15378"/>
        <dbReference type="ChEBI" id="CHEBI:18036"/>
        <dbReference type="ChEBI" id="CHEBI:30616"/>
        <dbReference type="ChEBI" id="CHEBI:57692"/>
        <dbReference type="ChEBI" id="CHEBI:58307"/>
        <dbReference type="ChEBI" id="CHEBI:58503"/>
        <dbReference type="ChEBI" id="CHEBI:58537"/>
        <dbReference type="EC" id="2.5.1.17"/>
    </reaction>
</comment>
<comment type="pathway">
    <text evidence="2 15">Cofactor biosynthesis; adenosylcobalamin biosynthesis; adenosylcobalamin from cob(II)yrinate a,c-diamide: step 2/7.</text>
</comment>
<evidence type="ECO:0000256" key="11">
    <source>
        <dbReference type="ARBA" id="ARBA00033334"/>
    </source>
</evidence>
<keyword evidence="15" id="KW-0169">Cobalamin biosynthesis</keyword>
<evidence type="ECO:0000313" key="17">
    <source>
        <dbReference type="EMBL" id="AGK59856.1"/>
    </source>
</evidence>
<dbReference type="AlphaFoldDB" id="N0BHC8"/>
<dbReference type="SUPFAM" id="SSF89028">
    <property type="entry name" value="Cobalamin adenosyltransferase-like"/>
    <property type="match status" value="1"/>
</dbReference>
<dbReference type="GO" id="GO:0005524">
    <property type="term" value="F:ATP binding"/>
    <property type="evidence" value="ECO:0007669"/>
    <property type="project" value="UniProtKB-UniRule"/>
</dbReference>
<dbReference type="GO" id="GO:0005737">
    <property type="term" value="C:cytoplasm"/>
    <property type="evidence" value="ECO:0007669"/>
    <property type="project" value="UniProtKB-SubCell"/>
</dbReference>
<evidence type="ECO:0000256" key="2">
    <source>
        <dbReference type="ARBA" id="ARBA00005121"/>
    </source>
</evidence>
<proteinExistence type="inferred from homology"/>
<evidence type="ECO:0000256" key="15">
    <source>
        <dbReference type="RuleBase" id="RU366026"/>
    </source>
</evidence>
<evidence type="ECO:0000256" key="13">
    <source>
        <dbReference type="ARBA" id="ARBA00048555"/>
    </source>
</evidence>
<dbReference type="InterPro" id="IPR029499">
    <property type="entry name" value="PduO-typ"/>
</dbReference>
<comment type="catalytic activity">
    <reaction evidence="14 15">
        <text>2 cob(II)alamin + reduced [electron-transfer flavoprotein] + 2 ATP = 2 adenosylcob(III)alamin + 2 triphosphate + oxidized [electron-transfer flavoprotein] + 3 H(+)</text>
        <dbReference type="Rhea" id="RHEA:28671"/>
        <dbReference type="Rhea" id="RHEA-COMP:10685"/>
        <dbReference type="Rhea" id="RHEA-COMP:10686"/>
        <dbReference type="ChEBI" id="CHEBI:15378"/>
        <dbReference type="ChEBI" id="CHEBI:16304"/>
        <dbReference type="ChEBI" id="CHEBI:18036"/>
        <dbReference type="ChEBI" id="CHEBI:18408"/>
        <dbReference type="ChEBI" id="CHEBI:30616"/>
        <dbReference type="ChEBI" id="CHEBI:57692"/>
        <dbReference type="ChEBI" id="CHEBI:58307"/>
        <dbReference type="EC" id="2.5.1.17"/>
    </reaction>
</comment>
<evidence type="ECO:0000256" key="3">
    <source>
        <dbReference type="ARBA" id="ARBA00007487"/>
    </source>
</evidence>
<dbReference type="GO" id="GO:0008817">
    <property type="term" value="F:corrinoid adenosyltransferase activity"/>
    <property type="evidence" value="ECO:0007669"/>
    <property type="project" value="UniProtKB-UniRule"/>
</dbReference>
<evidence type="ECO:0000256" key="7">
    <source>
        <dbReference type="ARBA" id="ARBA00022679"/>
    </source>
</evidence>
<dbReference type="STRING" id="670307.HYPDE_40938"/>
<dbReference type="PANTHER" id="PTHR12213">
    <property type="entry name" value="CORRINOID ADENOSYLTRANSFERASE"/>
    <property type="match status" value="1"/>
</dbReference>
<dbReference type="PANTHER" id="PTHR12213:SF0">
    <property type="entry name" value="CORRINOID ADENOSYLTRANSFERASE MMAB"/>
    <property type="match status" value="1"/>
</dbReference>
<keyword evidence="9 15" id="KW-0067">ATP-binding</keyword>
<dbReference type="GO" id="GO:0009236">
    <property type="term" value="P:cobalamin biosynthetic process"/>
    <property type="evidence" value="ECO:0007669"/>
    <property type="project" value="UniProtKB-UniRule"/>
</dbReference>
<protein>
    <recommendedName>
        <fullName evidence="5 15">Corrinoid adenosyltransferase</fullName>
        <ecNumber evidence="4 15">2.5.1.17</ecNumber>
    </recommendedName>
    <alternativeName>
        <fullName evidence="10 15">Cob(II)alamin adenosyltransferase</fullName>
    </alternativeName>
    <alternativeName>
        <fullName evidence="12 15">Cob(II)yrinic acid a,c-diamide adenosyltransferase</fullName>
    </alternativeName>
    <alternativeName>
        <fullName evidence="11 15">Cobinamide/cobalamin adenosyltransferase</fullName>
    </alternativeName>
</protein>
<keyword evidence="7 15" id="KW-0808">Transferase</keyword>
<name>N0BHC8_9HYPH</name>
<dbReference type="InterPro" id="IPR016030">
    <property type="entry name" value="CblAdoTrfase-like"/>
</dbReference>
<dbReference type="NCBIfam" id="TIGR00636">
    <property type="entry name" value="PduO_Nterm"/>
    <property type="match status" value="1"/>
</dbReference>
<dbReference type="InterPro" id="IPR036451">
    <property type="entry name" value="CblAdoTrfase-like_sf"/>
</dbReference>
<keyword evidence="6" id="KW-0963">Cytoplasm</keyword>
<comment type="similarity">
    <text evidence="3 15">Belongs to the Cob(I)alamin adenosyltransferase family.</text>
</comment>
<reference evidence="17 18" key="1">
    <citation type="journal article" date="2013" name="Genome Announc.">
        <title>Genome sequences for three denitrifying bacterial strains isolated from a uranium- and nitrate-contaminated subsurface environment.</title>
        <authorList>
            <person name="Venkatramanan R."/>
            <person name="Prakash O."/>
            <person name="Woyke T."/>
            <person name="Chain P."/>
            <person name="Goodwin L.A."/>
            <person name="Watson D."/>
            <person name="Brooks S."/>
            <person name="Kostka J.E."/>
            <person name="Green S.J."/>
        </authorList>
    </citation>
    <scope>NUCLEOTIDE SEQUENCE [LARGE SCALE GENOMIC DNA]</scope>
    <source>
        <strain evidence="17 18">1NES1</strain>
    </source>
</reference>
<dbReference type="KEGG" id="hdt:HYPDE_40938"/>
<keyword evidence="18" id="KW-1185">Reference proteome</keyword>
<organism evidence="17 18">
    <name type="scientific">Hyphomicrobium denitrificans 1NES1</name>
    <dbReference type="NCBI Taxonomy" id="670307"/>
    <lineage>
        <taxon>Bacteria</taxon>
        <taxon>Pseudomonadati</taxon>
        <taxon>Pseudomonadota</taxon>
        <taxon>Alphaproteobacteria</taxon>
        <taxon>Hyphomicrobiales</taxon>
        <taxon>Hyphomicrobiaceae</taxon>
        <taxon>Hyphomicrobium</taxon>
    </lineage>
</organism>
<evidence type="ECO:0000256" key="8">
    <source>
        <dbReference type="ARBA" id="ARBA00022741"/>
    </source>
</evidence>
<evidence type="ECO:0000256" key="4">
    <source>
        <dbReference type="ARBA" id="ARBA00012454"/>
    </source>
</evidence>
<dbReference type="Pfam" id="PF01923">
    <property type="entry name" value="Cob_adeno_trans"/>
    <property type="match status" value="1"/>
</dbReference>
<feature type="domain" description="Cobalamin adenosyltransferase-like" evidence="16">
    <location>
        <begin position="7"/>
        <end position="177"/>
    </location>
</feature>
<dbReference type="UniPathway" id="UPA00148">
    <property type="reaction ID" value="UER00233"/>
</dbReference>
<comment type="subcellular location">
    <subcellularLocation>
        <location evidence="1">Cytoplasm</location>
    </subcellularLocation>
</comment>
<dbReference type="HOGENOM" id="CLU_083486_0_0_5"/>
<keyword evidence="8 15" id="KW-0547">Nucleotide-binding</keyword>
<gene>
    <name evidence="17" type="ORF">HYPDE_40938</name>
</gene>